<dbReference type="Pfam" id="PF01551">
    <property type="entry name" value="Peptidase_M23"/>
    <property type="match status" value="1"/>
</dbReference>
<dbReference type="PANTHER" id="PTHR21666">
    <property type="entry name" value="PEPTIDASE-RELATED"/>
    <property type="match status" value="1"/>
</dbReference>
<name>A0A178TM56_9BACL</name>
<dbReference type="PATRIC" id="fig|33934.7.peg.534"/>
<dbReference type="EMBL" id="LUCQ01000035">
    <property type="protein sequence ID" value="OAO82022.1"/>
    <property type="molecule type" value="Genomic_DNA"/>
</dbReference>
<dbReference type="InterPro" id="IPR011055">
    <property type="entry name" value="Dup_hybrid_motif"/>
</dbReference>
<proteinExistence type="predicted"/>
<dbReference type="Gene3D" id="2.70.70.10">
    <property type="entry name" value="Glucose Permease (Domain IIA)"/>
    <property type="match status" value="1"/>
</dbReference>
<keyword evidence="2" id="KW-1133">Transmembrane helix</keyword>
<protein>
    <submittedName>
        <fullName evidence="4">Stage II sporulation protein</fullName>
    </submittedName>
</protein>
<evidence type="ECO:0000259" key="3">
    <source>
        <dbReference type="Pfam" id="PF01551"/>
    </source>
</evidence>
<dbReference type="InterPro" id="IPR050570">
    <property type="entry name" value="Cell_wall_metabolism_enzyme"/>
</dbReference>
<gene>
    <name evidence="4" type="ORF">TAF16_0415</name>
</gene>
<dbReference type="PANTHER" id="PTHR21666:SF291">
    <property type="entry name" value="STAGE II SPORULATION PROTEIN Q"/>
    <property type="match status" value="1"/>
</dbReference>
<dbReference type="CDD" id="cd12797">
    <property type="entry name" value="M23_peptidase"/>
    <property type="match status" value="1"/>
</dbReference>
<reference evidence="4 5" key="1">
    <citation type="submission" date="2016-03" db="EMBL/GenBank/DDBJ databases">
        <title>Spore heat resistance.</title>
        <authorList>
            <person name="Boekhorst J."/>
            <person name="Berendsen E.M."/>
            <person name="Wells-Bennik M.H."/>
            <person name="Kuipers O.P."/>
        </authorList>
    </citation>
    <scope>NUCLEOTIDE SEQUENCE [LARGE SCALE GENOMIC DNA]</scope>
    <source>
        <strain evidence="4 5">AF16</strain>
    </source>
</reference>
<dbReference type="InterPro" id="IPR016047">
    <property type="entry name" value="M23ase_b-sheet_dom"/>
</dbReference>
<evidence type="ECO:0000256" key="1">
    <source>
        <dbReference type="SAM" id="MobiDB-lite"/>
    </source>
</evidence>
<dbReference type="Proteomes" id="UP000078336">
    <property type="component" value="Unassembled WGS sequence"/>
</dbReference>
<dbReference type="GO" id="GO:0004222">
    <property type="term" value="F:metalloendopeptidase activity"/>
    <property type="evidence" value="ECO:0007669"/>
    <property type="project" value="TreeGrafter"/>
</dbReference>
<feature type="compositionally biased region" description="Low complexity" evidence="1">
    <location>
        <begin position="242"/>
        <end position="257"/>
    </location>
</feature>
<dbReference type="SUPFAM" id="SSF51261">
    <property type="entry name" value="Duplicated hybrid motif"/>
    <property type="match status" value="1"/>
</dbReference>
<feature type="domain" description="M23ase beta-sheet core" evidence="3">
    <location>
        <begin position="126"/>
        <end position="224"/>
    </location>
</feature>
<organism evidence="4 5">
    <name type="scientific">Anoxybacillus flavithermus</name>
    <dbReference type="NCBI Taxonomy" id="33934"/>
    <lineage>
        <taxon>Bacteria</taxon>
        <taxon>Bacillati</taxon>
        <taxon>Bacillota</taxon>
        <taxon>Bacilli</taxon>
        <taxon>Bacillales</taxon>
        <taxon>Anoxybacillaceae</taxon>
        <taxon>Anoxybacillus</taxon>
    </lineage>
</organism>
<keyword evidence="2" id="KW-0812">Transmembrane</keyword>
<dbReference type="AlphaFoldDB" id="A0A178TM56"/>
<feature type="region of interest" description="Disordered" evidence="1">
    <location>
        <begin position="235"/>
        <end position="278"/>
    </location>
</feature>
<keyword evidence="5" id="KW-1185">Reference proteome</keyword>
<dbReference type="OrthoDB" id="2050153at2"/>
<sequence length="278" mass="31063">MRFFLFTMVAEVMNMKEENKKVSKLFRKRWVVPSVYLLSAALILTGVLWFQNKTNDIVQPPADEQTEQGTAVNEQESVPVQQAVEQIIMPVLDPNAVEIAKPFYDFQASAEEQEAALVSYNDEYYPNKGVDIAMKNGESFDVTASLSGTVIKAEKDPLFGYIVHIQHDRGVVTVYQSLKDVQVKTGDTVKQGQVIAKAGTNEFNKEAGVHVHFEIRKDGQAVNPVAYFDQPLSALENKEQQTTEQQAEQQETNQNKTNEQEDDPSSTVPDASIGMART</sequence>
<evidence type="ECO:0000313" key="4">
    <source>
        <dbReference type="EMBL" id="OAO82022.1"/>
    </source>
</evidence>
<evidence type="ECO:0000313" key="5">
    <source>
        <dbReference type="Proteomes" id="UP000078336"/>
    </source>
</evidence>
<accession>A0A178TM56</accession>
<keyword evidence="2" id="KW-0472">Membrane</keyword>
<feature type="transmembrane region" description="Helical" evidence="2">
    <location>
        <begin position="30"/>
        <end position="50"/>
    </location>
</feature>
<comment type="caution">
    <text evidence="4">The sequence shown here is derived from an EMBL/GenBank/DDBJ whole genome shotgun (WGS) entry which is preliminary data.</text>
</comment>
<evidence type="ECO:0000256" key="2">
    <source>
        <dbReference type="SAM" id="Phobius"/>
    </source>
</evidence>